<gene>
    <name evidence="9" type="ORF">OTU49_015292</name>
</gene>
<protein>
    <recommendedName>
        <fullName evidence="11">Patched</fullName>
    </recommendedName>
</protein>
<keyword evidence="10" id="KW-1185">Reference proteome</keyword>
<feature type="transmembrane region" description="Helical" evidence="8">
    <location>
        <begin position="243"/>
        <end position="270"/>
    </location>
</feature>
<evidence type="ECO:0000256" key="8">
    <source>
        <dbReference type="SAM" id="Phobius"/>
    </source>
</evidence>
<organism evidence="9 10">
    <name type="scientific">Cherax quadricarinatus</name>
    <name type="common">Australian red claw crayfish</name>
    <dbReference type="NCBI Taxonomy" id="27406"/>
    <lineage>
        <taxon>Eukaryota</taxon>
        <taxon>Metazoa</taxon>
        <taxon>Ecdysozoa</taxon>
        <taxon>Arthropoda</taxon>
        <taxon>Crustacea</taxon>
        <taxon>Multicrustacea</taxon>
        <taxon>Malacostraca</taxon>
        <taxon>Eumalacostraca</taxon>
        <taxon>Eucarida</taxon>
        <taxon>Decapoda</taxon>
        <taxon>Pleocyemata</taxon>
        <taxon>Astacidea</taxon>
        <taxon>Parastacoidea</taxon>
        <taxon>Parastacidae</taxon>
        <taxon>Cherax</taxon>
    </lineage>
</organism>
<feature type="region of interest" description="Disordered" evidence="7">
    <location>
        <begin position="278"/>
        <end position="396"/>
    </location>
</feature>
<keyword evidence="4 8" id="KW-1133">Transmembrane helix</keyword>
<evidence type="ECO:0000313" key="9">
    <source>
        <dbReference type="EMBL" id="KAK8750191.1"/>
    </source>
</evidence>
<dbReference type="PANTHER" id="PTHR46022:SF1">
    <property type="entry name" value="PROTEIN PATCHED"/>
    <property type="match status" value="1"/>
</dbReference>
<dbReference type="SUPFAM" id="SSF82866">
    <property type="entry name" value="Multidrug efflux transporter AcrB transmembrane domain"/>
    <property type="match status" value="1"/>
</dbReference>
<feature type="compositionally biased region" description="Low complexity" evidence="7">
    <location>
        <begin position="369"/>
        <end position="384"/>
    </location>
</feature>
<evidence type="ECO:0008006" key="11">
    <source>
        <dbReference type="Google" id="ProtNLM"/>
    </source>
</evidence>
<feature type="non-terminal residue" evidence="9">
    <location>
        <position position="1"/>
    </location>
</feature>
<dbReference type="AlphaFoldDB" id="A0AAW0Y081"/>
<evidence type="ECO:0000256" key="2">
    <source>
        <dbReference type="ARBA" id="ARBA00005585"/>
    </source>
</evidence>
<dbReference type="PANTHER" id="PTHR46022">
    <property type="entry name" value="PROTEIN PATCHED"/>
    <property type="match status" value="1"/>
</dbReference>
<evidence type="ECO:0000256" key="3">
    <source>
        <dbReference type="ARBA" id="ARBA00022692"/>
    </source>
</evidence>
<comment type="similarity">
    <text evidence="2">Belongs to the patched family.</text>
</comment>
<comment type="caution">
    <text evidence="9">The sequence shown here is derived from an EMBL/GenBank/DDBJ whole genome shotgun (WGS) entry which is preliminary data.</text>
</comment>
<keyword evidence="3 8" id="KW-0812">Transmembrane</keyword>
<feature type="compositionally biased region" description="Low complexity" evidence="7">
    <location>
        <begin position="343"/>
        <end position="362"/>
    </location>
</feature>
<dbReference type="EMBL" id="JARKIK010000008">
    <property type="protein sequence ID" value="KAK8750191.1"/>
    <property type="molecule type" value="Genomic_DNA"/>
</dbReference>
<dbReference type="GO" id="GO:0045879">
    <property type="term" value="P:negative regulation of smoothened signaling pathway"/>
    <property type="evidence" value="ECO:0007669"/>
    <property type="project" value="TreeGrafter"/>
</dbReference>
<comment type="subcellular location">
    <subcellularLocation>
        <location evidence="1">Membrane</location>
        <topology evidence="1">Multi-pass membrane protein</topology>
    </subcellularLocation>
</comment>
<dbReference type="GO" id="GO:0005119">
    <property type="term" value="F:smoothened binding"/>
    <property type="evidence" value="ECO:0007669"/>
    <property type="project" value="TreeGrafter"/>
</dbReference>
<dbReference type="GO" id="GO:0097108">
    <property type="term" value="F:hedgehog family protein binding"/>
    <property type="evidence" value="ECO:0007669"/>
    <property type="project" value="TreeGrafter"/>
</dbReference>
<feature type="transmembrane region" description="Helical" evidence="8">
    <location>
        <begin position="118"/>
        <end position="139"/>
    </location>
</feature>
<evidence type="ECO:0000256" key="6">
    <source>
        <dbReference type="ARBA" id="ARBA00023180"/>
    </source>
</evidence>
<feature type="non-terminal residue" evidence="9">
    <location>
        <position position="396"/>
    </location>
</feature>
<reference evidence="9 10" key="1">
    <citation type="journal article" date="2024" name="BMC Genomics">
        <title>Genome assembly of redclaw crayfish (Cherax quadricarinatus) provides insights into its immune adaptation and hypoxia tolerance.</title>
        <authorList>
            <person name="Liu Z."/>
            <person name="Zheng J."/>
            <person name="Li H."/>
            <person name="Fang K."/>
            <person name="Wang S."/>
            <person name="He J."/>
            <person name="Zhou D."/>
            <person name="Weng S."/>
            <person name="Chi M."/>
            <person name="Gu Z."/>
            <person name="He J."/>
            <person name="Li F."/>
            <person name="Wang M."/>
        </authorList>
    </citation>
    <scope>NUCLEOTIDE SEQUENCE [LARGE SCALE GENOMIC DNA]</scope>
    <source>
        <strain evidence="9">ZL_2023a</strain>
    </source>
</reference>
<feature type="compositionally biased region" description="Pro residues" evidence="7">
    <location>
        <begin position="285"/>
        <end position="295"/>
    </location>
</feature>
<dbReference type="GO" id="GO:0008158">
    <property type="term" value="F:hedgehog receptor activity"/>
    <property type="evidence" value="ECO:0007669"/>
    <property type="project" value="TreeGrafter"/>
</dbReference>
<feature type="transmembrane region" description="Helical" evidence="8">
    <location>
        <begin position="175"/>
        <end position="202"/>
    </location>
</feature>
<keyword evidence="6" id="KW-0325">Glycoprotein</keyword>
<feature type="transmembrane region" description="Helical" evidence="8">
    <location>
        <begin position="214"/>
        <end position="234"/>
    </location>
</feature>
<feature type="transmembrane region" description="Helical" evidence="8">
    <location>
        <begin position="145"/>
        <end position="168"/>
    </location>
</feature>
<evidence type="ECO:0000313" key="10">
    <source>
        <dbReference type="Proteomes" id="UP001445076"/>
    </source>
</evidence>
<keyword evidence="5 8" id="KW-0472">Membrane</keyword>
<evidence type="ECO:0000256" key="4">
    <source>
        <dbReference type="ARBA" id="ARBA00022989"/>
    </source>
</evidence>
<name>A0AAW0Y081_CHEQU</name>
<dbReference type="Gene3D" id="1.20.1640.10">
    <property type="entry name" value="Multidrug efflux transporter AcrB transmembrane domain"/>
    <property type="match status" value="1"/>
</dbReference>
<feature type="compositionally biased region" description="Low complexity" evidence="7">
    <location>
        <begin position="302"/>
        <end position="312"/>
    </location>
</feature>
<evidence type="ECO:0000256" key="5">
    <source>
        <dbReference type="ARBA" id="ARBA00023136"/>
    </source>
</evidence>
<dbReference type="Proteomes" id="UP001445076">
    <property type="component" value="Unassembled WGS sequence"/>
</dbReference>
<proteinExistence type="inferred from homology"/>
<evidence type="ECO:0000256" key="7">
    <source>
        <dbReference type="SAM" id="MobiDB-lite"/>
    </source>
</evidence>
<sequence length="396" mass="43076">IRLVDAEGIINPKAFYNYLTAWVSNDALAYSASQADLRPEPRHWSHDRYDRGLKIPKSQPLVYTQLPFYLHQLGDTDTITNMINQVRTICRRFQEKGLPNFPTGVPFTFWEQYIKLRFYLVLALLAVLTAVFLVLSVVLMNVWAAALVVLLLATLVLQLFGVLGVVGVKLSAVPAVLLIVSVGVGVEFCVHVTVGFLTAVGGRDRRVILAVQHMAAPVLHGAASTLLASIMLLFSEFEFIRRYFFFVLLALTVLGVLDGLVFLPVLLSLVGPPAEVVPRNHPDRLPTPTPPPSPQPVHAHSHSGSSRRSSGRGASGGRSCRRSSSGGGGGSSLYPRLHGSNLSLTTITEEPSSSTRSSQSLRSSHEIVVEPQVVVETTTSPSTTYPGEGHHDHHVT</sequence>
<accession>A0AAW0Y081</accession>
<dbReference type="GO" id="GO:0005886">
    <property type="term" value="C:plasma membrane"/>
    <property type="evidence" value="ECO:0007669"/>
    <property type="project" value="TreeGrafter"/>
</dbReference>
<evidence type="ECO:0000256" key="1">
    <source>
        <dbReference type="ARBA" id="ARBA00004141"/>
    </source>
</evidence>